<accession>A0AAV2KXA9</accession>
<name>A0AAV2KXA9_KNICA</name>
<protein>
    <submittedName>
        <fullName evidence="3">Uncharacterized protein</fullName>
    </submittedName>
</protein>
<evidence type="ECO:0000256" key="2">
    <source>
        <dbReference type="SAM" id="Phobius"/>
    </source>
</evidence>
<evidence type="ECO:0000313" key="3">
    <source>
        <dbReference type="EMBL" id="CAL1593530.1"/>
    </source>
</evidence>
<proteinExistence type="predicted"/>
<dbReference type="AlphaFoldDB" id="A0AAV2KXA9"/>
<keyword evidence="2" id="KW-0472">Membrane</keyword>
<reference evidence="3 4" key="1">
    <citation type="submission" date="2024-04" db="EMBL/GenBank/DDBJ databases">
        <authorList>
            <person name="Waldvogel A.-M."/>
            <person name="Schoenle A."/>
        </authorList>
    </citation>
    <scope>NUCLEOTIDE SEQUENCE [LARGE SCALE GENOMIC DNA]</scope>
</reference>
<sequence length="136" mass="15239">MLYPIDAIDDALEIVCVPFDWRIKLLLVIVVNAAVSVLMESFILDIVLWKLVFSRDKRGSFGVASTAPPPQGMFDLRVYKCLVRLCCPQKIIPKARYMHLAQELSLDPDWPPKPTTTTEANPGPENSSNFHIGISL</sequence>
<dbReference type="EMBL" id="OZ035824">
    <property type="protein sequence ID" value="CAL1593530.1"/>
    <property type="molecule type" value="Genomic_DNA"/>
</dbReference>
<feature type="transmembrane region" description="Helical" evidence="2">
    <location>
        <begin position="25"/>
        <end position="48"/>
    </location>
</feature>
<keyword evidence="2" id="KW-1133">Transmembrane helix</keyword>
<gene>
    <name evidence="3" type="ORF">KC01_LOCUS22623</name>
</gene>
<evidence type="ECO:0000256" key="1">
    <source>
        <dbReference type="SAM" id="MobiDB-lite"/>
    </source>
</evidence>
<feature type="region of interest" description="Disordered" evidence="1">
    <location>
        <begin position="108"/>
        <end position="136"/>
    </location>
</feature>
<keyword evidence="4" id="KW-1185">Reference proteome</keyword>
<keyword evidence="2" id="KW-0812">Transmembrane</keyword>
<organism evidence="3 4">
    <name type="scientific">Knipowitschia caucasica</name>
    <name type="common">Caucasian dwarf goby</name>
    <name type="synonym">Pomatoschistus caucasicus</name>
    <dbReference type="NCBI Taxonomy" id="637954"/>
    <lineage>
        <taxon>Eukaryota</taxon>
        <taxon>Metazoa</taxon>
        <taxon>Chordata</taxon>
        <taxon>Craniata</taxon>
        <taxon>Vertebrata</taxon>
        <taxon>Euteleostomi</taxon>
        <taxon>Actinopterygii</taxon>
        <taxon>Neopterygii</taxon>
        <taxon>Teleostei</taxon>
        <taxon>Neoteleostei</taxon>
        <taxon>Acanthomorphata</taxon>
        <taxon>Gobiaria</taxon>
        <taxon>Gobiiformes</taxon>
        <taxon>Gobioidei</taxon>
        <taxon>Gobiidae</taxon>
        <taxon>Gobiinae</taxon>
        <taxon>Knipowitschia</taxon>
    </lineage>
</organism>
<evidence type="ECO:0000313" key="4">
    <source>
        <dbReference type="Proteomes" id="UP001497482"/>
    </source>
</evidence>
<dbReference type="Proteomes" id="UP001497482">
    <property type="component" value="Chromosome 2"/>
</dbReference>